<proteinExistence type="predicted"/>
<accession>A0A6A4HZ90</accession>
<evidence type="ECO:0000313" key="3">
    <source>
        <dbReference type="Proteomes" id="UP000799118"/>
    </source>
</evidence>
<reference evidence="2" key="1">
    <citation type="journal article" date="2019" name="Environ. Microbiol.">
        <title>Fungal ecological strategies reflected in gene transcription - a case study of two litter decomposers.</title>
        <authorList>
            <person name="Barbi F."/>
            <person name="Kohler A."/>
            <person name="Barry K."/>
            <person name="Baskaran P."/>
            <person name="Daum C."/>
            <person name="Fauchery L."/>
            <person name="Ihrmark K."/>
            <person name="Kuo A."/>
            <person name="LaButti K."/>
            <person name="Lipzen A."/>
            <person name="Morin E."/>
            <person name="Grigoriev I.V."/>
            <person name="Henrissat B."/>
            <person name="Lindahl B."/>
            <person name="Martin F."/>
        </authorList>
    </citation>
    <scope>NUCLEOTIDE SEQUENCE</scope>
    <source>
        <strain evidence="2">JB14</strain>
    </source>
</reference>
<dbReference type="Proteomes" id="UP000799118">
    <property type="component" value="Unassembled WGS sequence"/>
</dbReference>
<keyword evidence="3" id="KW-1185">Reference proteome</keyword>
<sequence length="388" mass="43363">MYLRLIVCLLAFSSKGSTAANQHPLPTVFQSVSNDWDLNKPFTANTTVNLVFATASSLLQAAPNLRYRNGHTIVPGIVRPGTLLYHGREDSIIPATDWVAFDPEISYDFCRVFTLSGGGCWHLTFAAARPLRVLYFDGASAAKLGGGEMDSQDIITWGEIRPDRVLEEGLRIQNLCEWGKPLGLDGFVRIGCISEIMLCNFSSVNLVSSQHLKSAPSKAFPPPVVVPLKPIPINSEGIIDLRVLDRFSQYPGVMHARLDLSRLVSFYDEKLAPSLVAVRSDRPRLEHRLLGITEEDLVRAKKYLEEQVMETRWSSLEGVGNHLDWPTHLHSIVELYGETFEDIWNLVNSTASLAARPATQRVKNVFQLVESLVPTIRLVQRLSSFRLR</sequence>
<dbReference type="OrthoDB" id="10261782at2759"/>
<protein>
    <submittedName>
        <fullName evidence="2">Uncharacterized protein</fullName>
    </submittedName>
</protein>
<dbReference type="AlphaFoldDB" id="A0A6A4HZ90"/>
<name>A0A6A4HZ90_9AGAR</name>
<dbReference type="PANTHER" id="PTHR35204:SF1">
    <property type="entry name" value="ENTEROTOXIN"/>
    <property type="match status" value="1"/>
</dbReference>
<dbReference type="EMBL" id="ML769426">
    <property type="protein sequence ID" value="KAE9403351.1"/>
    <property type="molecule type" value="Genomic_DNA"/>
</dbReference>
<dbReference type="PANTHER" id="PTHR35204">
    <property type="entry name" value="YALI0A21131P"/>
    <property type="match status" value="1"/>
</dbReference>
<gene>
    <name evidence="2" type="ORF">BT96DRAFT_1017059</name>
</gene>
<dbReference type="InterPro" id="IPR038921">
    <property type="entry name" value="YOR389W-like"/>
</dbReference>
<keyword evidence="1" id="KW-0732">Signal</keyword>
<organism evidence="2 3">
    <name type="scientific">Gymnopus androsaceus JB14</name>
    <dbReference type="NCBI Taxonomy" id="1447944"/>
    <lineage>
        <taxon>Eukaryota</taxon>
        <taxon>Fungi</taxon>
        <taxon>Dikarya</taxon>
        <taxon>Basidiomycota</taxon>
        <taxon>Agaricomycotina</taxon>
        <taxon>Agaricomycetes</taxon>
        <taxon>Agaricomycetidae</taxon>
        <taxon>Agaricales</taxon>
        <taxon>Marasmiineae</taxon>
        <taxon>Omphalotaceae</taxon>
        <taxon>Gymnopus</taxon>
    </lineage>
</organism>
<feature type="signal peptide" evidence="1">
    <location>
        <begin position="1"/>
        <end position="19"/>
    </location>
</feature>
<evidence type="ECO:0000313" key="2">
    <source>
        <dbReference type="EMBL" id="KAE9403351.1"/>
    </source>
</evidence>
<feature type="chain" id="PRO_5025626617" evidence="1">
    <location>
        <begin position="20"/>
        <end position="388"/>
    </location>
</feature>
<evidence type="ECO:0000256" key="1">
    <source>
        <dbReference type="SAM" id="SignalP"/>
    </source>
</evidence>